<reference evidence="2 3" key="1">
    <citation type="journal article" date="2019" name="Emerg. Microbes Infect.">
        <title>Comprehensive subspecies identification of 175 nontuberculous mycobacteria species based on 7547 genomic profiles.</title>
        <authorList>
            <person name="Matsumoto Y."/>
            <person name="Kinjo T."/>
            <person name="Motooka D."/>
            <person name="Nabeya D."/>
            <person name="Jung N."/>
            <person name="Uechi K."/>
            <person name="Horii T."/>
            <person name="Iida T."/>
            <person name="Fujita J."/>
            <person name="Nakamura S."/>
        </authorList>
    </citation>
    <scope>NUCLEOTIDE SEQUENCE [LARGE SCALE GENOMIC DNA]</scope>
    <source>
        <strain evidence="2 3">JCM 6376</strain>
    </source>
</reference>
<accession>A0AAD1HPZ5</accession>
<name>A0AAD1HPZ5_9MYCO</name>
<sequence length="175" mass="19037">MTDPRELEAKMALDQAFAELDGQHTELAGLQSKAKDIIGLLTLAATFLGAFGKAYSDSVLHSVMDMSGWVLAAFVMLPVVTALAAIYVMKPRSGWMFTLDGSSMATDMRGRAPDVKFQSAESLYLAYVGKITELLDANQPHLKRRKWALWTALLTLLCTVAFTGGLVLTSHPVKT</sequence>
<feature type="transmembrane region" description="Helical" evidence="1">
    <location>
        <begin position="147"/>
        <end position="168"/>
    </location>
</feature>
<proteinExistence type="predicted"/>
<evidence type="ECO:0008006" key="4">
    <source>
        <dbReference type="Google" id="ProtNLM"/>
    </source>
</evidence>
<feature type="transmembrane region" description="Helical" evidence="1">
    <location>
        <begin position="37"/>
        <end position="56"/>
    </location>
</feature>
<dbReference type="AlphaFoldDB" id="A0AAD1HPZ5"/>
<dbReference type="Proteomes" id="UP000467327">
    <property type="component" value="Chromosome"/>
</dbReference>
<keyword evidence="1" id="KW-1133">Transmembrane helix</keyword>
<evidence type="ECO:0000256" key="1">
    <source>
        <dbReference type="SAM" id="Phobius"/>
    </source>
</evidence>
<dbReference type="KEGG" id="maic:MAIC_43860"/>
<dbReference type="RefSeq" id="WP_147292071.1">
    <property type="nucleotide sequence ID" value="NZ_AP022561.1"/>
</dbReference>
<keyword evidence="1" id="KW-0472">Membrane</keyword>
<organism evidence="2 3">
    <name type="scientific">Mycolicibacterium aichiense</name>
    <dbReference type="NCBI Taxonomy" id="1799"/>
    <lineage>
        <taxon>Bacteria</taxon>
        <taxon>Bacillati</taxon>
        <taxon>Actinomycetota</taxon>
        <taxon>Actinomycetes</taxon>
        <taxon>Mycobacteriales</taxon>
        <taxon>Mycobacteriaceae</taxon>
        <taxon>Mycolicibacterium</taxon>
    </lineage>
</organism>
<evidence type="ECO:0000313" key="2">
    <source>
        <dbReference type="EMBL" id="BBX09583.1"/>
    </source>
</evidence>
<keyword evidence="1" id="KW-0812">Transmembrane</keyword>
<evidence type="ECO:0000313" key="3">
    <source>
        <dbReference type="Proteomes" id="UP000467327"/>
    </source>
</evidence>
<dbReference type="EMBL" id="AP022561">
    <property type="protein sequence ID" value="BBX09583.1"/>
    <property type="molecule type" value="Genomic_DNA"/>
</dbReference>
<gene>
    <name evidence="2" type="ORF">MAIC_43860</name>
</gene>
<keyword evidence="3" id="KW-1185">Reference proteome</keyword>
<feature type="transmembrane region" description="Helical" evidence="1">
    <location>
        <begin position="68"/>
        <end position="89"/>
    </location>
</feature>
<protein>
    <recommendedName>
        <fullName evidence="4">Transmembrane protein</fullName>
    </recommendedName>
</protein>